<comment type="caution">
    <text evidence="2">The sequence shown here is derived from an EMBL/GenBank/DDBJ whole genome shotgun (WGS) entry which is preliminary data.</text>
</comment>
<feature type="region of interest" description="Disordered" evidence="1">
    <location>
        <begin position="176"/>
        <end position="199"/>
    </location>
</feature>
<accession>A0A9P4SGZ7</accession>
<organism evidence="2 3">
    <name type="scientific">Patellaria atrata CBS 101060</name>
    <dbReference type="NCBI Taxonomy" id="1346257"/>
    <lineage>
        <taxon>Eukaryota</taxon>
        <taxon>Fungi</taxon>
        <taxon>Dikarya</taxon>
        <taxon>Ascomycota</taxon>
        <taxon>Pezizomycotina</taxon>
        <taxon>Dothideomycetes</taxon>
        <taxon>Dothideomycetes incertae sedis</taxon>
        <taxon>Patellariales</taxon>
        <taxon>Patellariaceae</taxon>
        <taxon>Patellaria</taxon>
    </lineage>
</organism>
<name>A0A9P4SGZ7_9PEZI</name>
<protein>
    <submittedName>
        <fullName evidence="2">Uncharacterized protein</fullName>
    </submittedName>
</protein>
<feature type="region of interest" description="Disordered" evidence="1">
    <location>
        <begin position="20"/>
        <end position="40"/>
    </location>
</feature>
<proteinExistence type="predicted"/>
<gene>
    <name evidence="2" type="ORF">M501DRAFT_993484</name>
</gene>
<dbReference type="Proteomes" id="UP000799429">
    <property type="component" value="Unassembled WGS sequence"/>
</dbReference>
<sequence length="278" mass="31705">MQQDELANIFARNLTLSSIPPPADPVAQRDPITAPQSEEKPQAIVYASTHYTHSYHLAPKAASEPSSTTIPREDLVAIFLRNNIDPSLLVPSQINLFQNADDDQRLRLLELWRISPPSYGNHALAQELSTTWQVTSLEQEEELARLRYERKMEDDRSNILAHHQHQMDGIMEDVPELTSRPSTTSPVLGQRERERERRNSVEPYMVSGYEALARRDYANQANTLRESTRHNTATDPVYKNTGLWEKPDMSSMENQYGAFAAMRDGYGGFQDNDDVMMM</sequence>
<evidence type="ECO:0000313" key="2">
    <source>
        <dbReference type="EMBL" id="KAF2842731.1"/>
    </source>
</evidence>
<keyword evidence="3" id="KW-1185">Reference proteome</keyword>
<evidence type="ECO:0000313" key="3">
    <source>
        <dbReference type="Proteomes" id="UP000799429"/>
    </source>
</evidence>
<reference evidence="2" key="1">
    <citation type="journal article" date="2020" name="Stud. Mycol.">
        <title>101 Dothideomycetes genomes: a test case for predicting lifestyles and emergence of pathogens.</title>
        <authorList>
            <person name="Haridas S."/>
            <person name="Albert R."/>
            <person name="Binder M."/>
            <person name="Bloem J."/>
            <person name="Labutti K."/>
            <person name="Salamov A."/>
            <person name="Andreopoulos B."/>
            <person name="Baker S."/>
            <person name="Barry K."/>
            <person name="Bills G."/>
            <person name="Bluhm B."/>
            <person name="Cannon C."/>
            <person name="Castanera R."/>
            <person name="Culley D."/>
            <person name="Daum C."/>
            <person name="Ezra D."/>
            <person name="Gonzalez J."/>
            <person name="Henrissat B."/>
            <person name="Kuo A."/>
            <person name="Liang C."/>
            <person name="Lipzen A."/>
            <person name="Lutzoni F."/>
            <person name="Magnuson J."/>
            <person name="Mondo S."/>
            <person name="Nolan M."/>
            <person name="Ohm R."/>
            <person name="Pangilinan J."/>
            <person name="Park H.-J."/>
            <person name="Ramirez L."/>
            <person name="Alfaro M."/>
            <person name="Sun H."/>
            <person name="Tritt A."/>
            <person name="Yoshinaga Y."/>
            <person name="Zwiers L.-H."/>
            <person name="Turgeon B."/>
            <person name="Goodwin S."/>
            <person name="Spatafora J."/>
            <person name="Crous P."/>
            <person name="Grigoriev I."/>
        </authorList>
    </citation>
    <scope>NUCLEOTIDE SEQUENCE</scope>
    <source>
        <strain evidence="2">CBS 101060</strain>
    </source>
</reference>
<evidence type="ECO:0000256" key="1">
    <source>
        <dbReference type="SAM" id="MobiDB-lite"/>
    </source>
</evidence>
<dbReference type="OrthoDB" id="5357075at2759"/>
<dbReference type="AlphaFoldDB" id="A0A9P4SGZ7"/>
<dbReference type="EMBL" id="MU006089">
    <property type="protein sequence ID" value="KAF2842731.1"/>
    <property type="molecule type" value="Genomic_DNA"/>
</dbReference>
<feature type="compositionally biased region" description="Basic and acidic residues" evidence="1">
    <location>
        <begin position="190"/>
        <end position="199"/>
    </location>
</feature>